<reference evidence="2" key="1">
    <citation type="submission" date="2022-10" db="EMBL/GenBank/DDBJ databases">
        <title>The complete genomes of actinobacterial strains from the NBC collection.</title>
        <authorList>
            <person name="Joergensen T.S."/>
            <person name="Alvarez Arevalo M."/>
            <person name="Sterndorff E.B."/>
            <person name="Faurdal D."/>
            <person name="Vuksanovic O."/>
            <person name="Mourched A.-S."/>
            <person name="Charusanti P."/>
            <person name="Shaw S."/>
            <person name="Blin K."/>
            <person name="Weber T."/>
        </authorList>
    </citation>
    <scope>NUCLEOTIDE SEQUENCE</scope>
    <source>
        <strain evidence="2">NBC_00222</strain>
    </source>
</reference>
<dbReference type="SUPFAM" id="SSF89392">
    <property type="entry name" value="Prokaryotic lipoproteins and lipoprotein localization factors"/>
    <property type="match status" value="1"/>
</dbReference>
<dbReference type="Proteomes" id="UP001432222">
    <property type="component" value="Chromosome"/>
</dbReference>
<dbReference type="InterPro" id="IPR029046">
    <property type="entry name" value="LolA/LolB/LppX"/>
</dbReference>
<proteinExistence type="predicted"/>
<feature type="chain" id="PRO_5047117524" description="LppX_LprAFG lipoprotein" evidence="1">
    <location>
        <begin position="24"/>
        <end position="227"/>
    </location>
</feature>
<dbReference type="EMBL" id="CP108110">
    <property type="protein sequence ID" value="WUQ84283.1"/>
    <property type="molecule type" value="Genomic_DNA"/>
</dbReference>
<feature type="signal peptide" evidence="1">
    <location>
        <begin position="1"/>
        <end position="23"/>
    </location>
</feature>
<dbReference type="Gene3D" id="2.50.20.20">
    <property type="match status" value="1"/>
</dbReference>
<evidence type="ECO:0000256" key="1">
    <source>
        <dbReference type="SAM" id="SignalP"/>
    </source>
</evidence>
<sequence>MRRSTVLAAATAAALVLLTGCRGDDTSTASGAFDPARAAATAGGEPYAATVTATPADSRAVALTARCNLGAVFTGRSEATGGDGFRQENVVTADHQYTRGHDRSGKWLKIPRSTDFSVFGFDGYAKLLLALGPSARKGMEIRDGVPTYHLAGHLDVEQLAAAFPVAHRELSTAGVRGIGMDQWIDARGRTRRAEQRVSFPEETTTTTYVFSDFGPVETFTEPGPLAD</sequence>
<dbReference type="RefSeq" id="WP_328955161.1">
    <property type="nucleotide sequence ID" value="NZ_CP108110.1"/>
</dbReference>
<organism evidence="2 3">
    <name type="scientific">Kitasatospora purpeofusca</name>
    <dbReference type="NCBI Taxonomy" id="67352"/>
    <lineage>
        <taxon>Bacteria</taxon>
        <taxon>Bacillati</taxon>
        <taxon>Actinomycetota</taxon>
        <taxon>Actinomycetes</taxon>
        <taxon>Kitasatosporales</taxon>
        <taxon>Streptomycetaceae</taxon>
        <taxon>Kitasatospora</taxon>
    </lineage>
</organism>
<accession>A0ABZ1TZB5</accession>
<evidence type="ECO:0008006" key="4">
    <source>
        <dbReference type="Google" id="ProtNLM"/>
    </source>
</evidence>
<gene>
    <name evidence="2" type="ORF">OHA16_15720</name>
</gene>
<keyword evidence="3" id="KW-1185">Reference proteome</keyword>
<keyword evidence="1" id="KW-0732">Signal</keyword>
<protein>
    <recommendedName>
        <fullName evidence="4">LppX_LprAFG lipoprotein</fullName>
    </recommendedName>
</protein>
<evidence type="ECO:0000313" key="3">
    <source>
        <dbReference type="Proteomes" id="UP001432222"/>
    </source>
</evidence>
<name>A0ABZ1TZB5_9ACTN</name>
<dbReference type="PROSITE" id="PS51257">
    <property type="entry name" value="PROKAR_LIPOPROTEIN"/>
    <property type="match status" value="1"/>
</dbReference>
<evidence type="ECO:0000313" key="2">
    <source>
        <dbReference type="EMBL" id="WUQ84283.1"/>
    </source>
</evidence>